<sequence>MLGVTGMGQHSGGIGNGRAGMGSCGICLKRQIQCFFTNYEQIRLKIIFMTWSIRYYFQYFMKYSL</sequence>
<reference evidence="1 2" key="1">
    <citation type="submission" date="2017-07" db="EMBL/GenBank/DDBJ databases">
        <title>A draft genome sequence of Komagataeibacter oboediens LMG 18849.</title>
        <authorList>
            <person name="Skraban J."/>
            <person name="Cleenwerck I."/>
            <person name="Vandamme P."/>
            <person name="Trcek J."/>
        </authorList>
    </citation>
    <scope>NUCLEOTIDE SEQUENCE [LARGE SCALE GENOMIC DNA]</scope>
    <source>
        <strain evidence="1 2">LMG 18849</strain>
    </source>
</reference>
<comment type="caution">
    <text evidence="1">The sequence shown here is derived from an EMBL/GenBank/DDBJ whole genome shotgun (WGS) entry which is preliminary data.</text>
</comment>
<dbReference type="AlphaFoldDB" id="A0A318QXX7"/>
<evidence type="ECO:0000313" key="2">
    <source>
        <dbReference type="Proteomes" id="UP000247417"/>
    </source>
</evidence>
<organism evidence="1 2">
    <name type="scientific">Komagataeibacter oboediens</name>
    <dbReference type="NCBI Taxonomy" id="65958"/>
    <lineage>
        <taxon>Bacteria</taxon>
        <taxon>Pseudomonadati</taxon>
        <taxon>Pseudomonadota</taxon>
        <taxon>Alphaproteobacteria</taxon>
        <taxon>Acetobacterales</taxon>
        <taxon>Acetobacteraceae</taxon>
        <taxon>Komagataeibacter</taxon>
    </lineage>
</organism>
<name>A0A318QXX7_9PROT</name>
<gene>
    <name evidence="1" type="ORF">CFR80_06085</name>
</gene>
<dbReference type="EMBL" id="NKTX01000008">
    <property type="protein sequence ID" value="PYD82468.1"/>
    <property type="molecule type" value="Genomic_DNA"/>
</dbReference>
<evidence type="ECO:0000313" key="1">
    <source>
        <dbReference type="EMBL" id="PYD82468.1"/>
    </source>
</evidence>
<dbReference type="STRING" id="940286.GCA_000227565_02486"/>
<protein>
    <submittedName>
        <fullName evidence="1">Uncharacterized protein</fullName>
    </submittedName>
</protein>
<accession>A0A318QXX7</accession>
<dbReference type="Proteomes" id="UP000247417">
    <property type="component" value="Unassembled WGS sequence"/>
</dbReference>
<proteinExistence type="predicted"/>